<keyword evidence="9 11" id="KW-0233">DNA recombination</keyword>
<comment type="subcellular location">
    <subcellularLocation>
        <location evidence="1 11">Cytoplasm</location>
    </subcellularLocation>
</comment>
<evidence type="ECO:0000256" key="9">
    <source>
        <dbReference type="ARBA" id="ARBA00023172"/>
    </source>
</evidence>
<dbReference type="HAMAP" id="MF_01807">
    <property type="entry name" value="Recomb_XerD"/>
    <property type="match status" value="1"/>
</dbReference>
<dbReference type="InterPro" id="IPR011932">
    <property type="entry name" value="Recomb_XerD"/>
</dbReference>
<dbReference type="PANTHER" id="PTHR30349:SF90">
    <property type="entry name" value="TYROSINE RECOMBINASE XERD"/>
    <property type="match status" value="1"/>
</dbReference>
<dbReference type="InterPro" id="IPR044068">
    <property type="entry name" value="CB"/>
</dbReference>
<evidence type="ECO:0000259" key="13">
    <source>
        <dbReference type="PROSITE" id="PS51900"/>
    </source>
</evidence>
<comment type="subunit">
    <text evidence="11">Forms a cyclic heterotetrameric complex composed of two molecules of XerC and two molecules of XerD.</text>
</comment>
<dbReference type="CDD" id="cd00798">
    <property type="entry name" value="INT_XerDC_C"/>
    <property type="match status" value="1"/>
</dbReference>
<dbReference type="InterPro" id="IPR004107">
    <property type="entry name" value="Integrase_SAM-like_N"/>
</dbReference>
<feature type="active site" evidence="11">
    <location>
        <position position="159"/>
    </location>
</feature>
<dbReference type="PROSITE" id="PS51900">
    <property type="entry name" value="CB"/>
    <property type="match status" value="1"/>
</dbReference>
<dbReference type="InterPro" id="IPR011010">
    <property type="entry name" value="DNA_brk_join_enz"/>
</dbReference>
<keyword evidence="10 11" id="KW-0131">Cell cycle</keyword>
<feature type="active site" description="O-(3'-phospho-DNA)-tyrosine intermediate" evidence="11">
    <location>
        <position position="293"/>
    </location>
</feature>
<evidence type="ECO:0000256" key="8">
    <source>
        <dbReference type="ARBA" id="ARBA00023125"/>
    </source>
</evidence>
<evidence type="ECO:0000256" key="1">
    <source>
        <dbReference type="ARBA" id="ARBA00004496"/>
    </source>
</evidence>
<dbReference type="InterPro" id="IPR013762">
    <property type="entry name" value="Integrase-like_cat_sf"/>
</dbReference>
<evidence type="ECO:0000256" key="2">
    <source>
        <dbReference type="ARBA" id="ARBA00010450"/>
    </source>
</evidence>
<dbReference type="InterPro" id="IPR023009">
    <property type="entry name" value="Tyrosine_recombinase_XerC/XerD"/>
</dbReference>
<feature type="active site" evidence="11">
    <location>
        <position position="261"/>
    </location>
</feature>
<dbReference type="HAMAP" id="MF_01808">
    <property type="entry name" value="Recomb_XerC_XerD"/>
    <property type="match status" value="1"/>
</dbReference>
<keyword evidence="4 11" id="KW-0963">Cytoplasm</keyword>
<dbReference type="RefSeq" id="WP_132938479.1">
    <property type="nucleotide sequence ID" value="NZ_CP119676.1"/>
</dbReference>
<dbReference type="GO" id="GO:0003677">
    <property type="term" value="F:DNA binding"/>
    <property type="evidence" value="ECO:0007669"/>
    <property type="project" value="UniProtKB-UniRule"/>
</dbReference>
<dbReference type="Pfam" id="PF00589">
    <property type="entry name" value="Phage_integrase"/>
    <property type="match status" value="1"/>
</dbReference>
<evidence type="ECO:0000256" key="10">
    <source>
        <dbReference type="ARBA" id="ARBA00023306"/>
    </source>
</evidence>
<keyword evidence="5 11" id="KW-0132">Cell division</keyword>
<dbReference type="AlphaFoldDB" id="A0A4R3JE70"/>
<dbReference type="Gene3D" id="1.10.443.10">
    <property type="entry name" value="Intergrase catalytic core"/>
    <property type="match status" value="1"/>
</dbReference>
<dbReference type="Proteomes" id="UP000295304">
    <property type="component" value="Unassembled WGS sequence"/>
</dbReference>
<keyword evidence="8 11" id="KW-0238">DNA-binding</keyword>
<keyword evidence="7 11" id="KW-0229">DNA integration</keyword>
<reference evidence="14 15" key="1">
    <citation type="submission" date="2019-03" db="EMBL/GenBank/DDBJ databases">
        <title>Genomic Encyclopedia of Type Strains, Phase IV (KMG-IV): sequencing the most valuable type-strain genomes for metagenomic binning, comparative biology and taxonomic classification.</title>
        <authorList>
            <person name="Goeker M."/>
        </authorList>
    </citation>
    <scope>NUCLEOTIDE SEQUENCE [LARGE SCALE GENOMIC DNA]</scope>
    <source>
        <strain evidence="14 15">DSM 101688</strain>
    </source>
</reference>
<dbReference type="InterPro" id="IPR002104">
    <property type="entry name" value="Integrase_catalytic"/>
</dbReference>
<sequence>MTGRRGREPAGFPPSRWVDSFIEMMAAERGAAVNTLDSYRHDLDDFSGFTAGRGRQPEDADPTMIRKYLARMTGAGLSPRTAARRLSALRQFFLFLLSDDYRGDDPTATIDSPHQGRSLPKYLSEEEVERLLDRAHVHSGPEGARLIALIEVLYACGLRVSELVGLPLGALSRDGMILIVRGKGAKERMVPLNEEASAALVAYLAHRTHFIPQALHGRSPWMFPSRAKQGYLTRARFGQLIKVLAGEAGIDPKRVSPHVLRHSFASHLLAHGADLRALQQMLGHSDIATTQIYTHVLDERLKSLVRAAHPLSVHGPR</sequence>
<dbReference type="InterPro" id="IPR050090">
    <property type="entry name" value="Tyrosine_recombinase_XerCD"/>
</dbReference>
<evidence type="ECO:0000256" key="11">
    <source>
        <dbReference type="HAMAP-Rule" id="MF_01807"/>
    </source>
</evidence>
<protein>
    <recommendedName>
        <fullName evidence="3 11">Tyrosine recombinase XerD</fullName>
    </recommendedName>
</protein>
<dbReference type="SUPFAM" id="SSF56349">
    <property type="entry name" value="DNA breaking-rejoining enzymes"/>
    <property type="match status" value="1"/>
</dbReference>
<evidence type="ECO:0000256" key="7">
    <source>
        <dbReference type="ARBA" id="ARBA00022908"/>
    </source>
</evidence>
<gene>
    <name evidence="11" type="primary">xerD</name>
    <name evidence="14" type="ORF">EDD55_103125</name>
</gene>
<evidence type="ECO:0000256" key="6">
    <source>
        <dbReference type="ARBA" id="ARBA00022829"/>
    </source>
</evidence>
<evidence type="ECO:0000256" key="3">
    <source>
        <dbReference type="ARBA" id="ARBA00015810"/>
    </source>
</evidence>
<evidence type="ECO:0000313" key="14">
    <source>
        <dbReference type="EMBL" id="TCS63503.1"/>
    </source>
</evidence>
<dbReference type="GO" id="GO:0009037">
    <property type="term" value="F:tyrosine-based site-specific recombinase activity"/>
    <property type="evidence" value="ECO:0007669"/>
    <property type="project" value="UniProtKB-UniRule"/>
</dbReference>
<dbReference type="GO" id="GO:0006313">
    <property type="term" value="P:DNA transposition"/>
    <property type="evidence" value="ECO:0007669"/>
    <property type="project" value="UniProtKB-UniRule"/>
</dbReference>
<dbReference type="GO" id="GO:0007059">
    <property type="term" value="P:chromosome segregation"/>
    <property type="evidence" value="ECO:0007669"/>
    <property type="project" value="UniProtKB-UniRule"/>
</dbReference>
<proteinExistence type="inferred from homology"/>
<feature type="active site" evidence="11">
    <location>
        <position position="258"/>
    </location>
</feature>
<name>A0A4R3JE70_9PROT</name>
<comment type="caution">
    <text evidence="14">The sequence shown here is derived from an EMBL/GenBank/DDBJ whole genome shotgun (WGS) entry which is preliminary data.</text>
</comment>
<accession>A0A4R3JE70</accession>
<evidence type="ECO:0000256" key="4">
    <source>
        <dbReference type="ARBA" id="ARBA00022490"/>
    </source>
</evidence>
<organism evidence="14 15">
    <name type="scientific">Varunaivibrio sulfuroxidans</name>
    <dbReference type="NCBI Taxonomy" id="1773489"/>
    <lineage>
        <taxon>Bacteria</taxon>
        <taxon>Pseudomonadati</taxon>
        <taxon>Pseudomonadota</taxon>
        <taxon>Alphaproteobacteria</taxon>
        <taxon>Rhodospirillales</taxon>
        <taxon>Magnetovibrionaceae</taxon>
        <taxon>Varunaivibrio</taxon>
    </lineage>
</organism>
<dbReference type="PROSITE" id="PS51898">
    <property type="entry name" value="TYR_RECOMBINASE"/>
    <property type="match status" value="1"/>
</dbReference>
<feature type="active site" evidence="11">
    <location>
        <position position="284"/>
    </location>
</feature>
<evidence type="ECO:0000313" key="15">
    <source>
        <dbReference type="Proteomes" id="UP000295304"/>
    </source>
</evidence>
<dbReference type="GO" id="GO:0051301">
    <property type="term" value="P:cell division"/>
    <property type="evidence" value="ECO:0007669"/>
    <property type="project" value="UniProtKB-KW"/>
</dbReference>
<dbReference type="NCBIfam" id="NF001399">
    <property type="entry name" value="PRK00283.1"/>
    <property type="match status" value="1"/>
</dbReference>
<feature type="domain" description="Tyr recombinase" evidence="12">
    <location>
        <begin position="118"/>
        <end position="306"/>
    </location>
</feature>
<keyword evidence="15" id="KW-1185">Reference proteome</keyword>
<evidence type="ECO:0000259" key="12">
    <source>
        <dbReference type="PROSITE" id="PS51898"/>
    </source>
</evidence>
<dbReference type="InterPro" id="IPR010998">
    <property type="entry name" value="Integrase_recombinase_N"/>
</dbReference>
<feature type="active site" evidence="11">
    <location>
        <position position="183"/>
    </location>
</feature>
<evidence type="ECO:0000256" key="5">
    <source>
        <dbReference type="ARBA" id="ARBA00022618"/>
    </source>
</evidence>
<dbReference type="Pfam" id="PF02899">
    <property type="entry name" value="Phage_int_SAM_1"/>
    <property type="match status" value="1"/>
</dbReference>
<comment type="similarity">
    <text evidence="2 11">Belongs to the 'phage' integrase family. XerD subfamily.</text>
</comment>
<dbReference type="Gene3D" id="1.10.150.130">
    <property type="match status" value="1"/>
</dbReference>
<dbReference type="GO" id="GO:0005737">
    <property type="term" value="C:cytoplasm"/>
    <property type="evidence" value="ECO:0007669"/>
    <property type="project" value="UniProtKB-SubCell"/>
</dbReference>
<keyword evidence="6 11" id="KW-0159">Chromosome partition</keyword>
<comment type="function">
    <text evidence="11">Site-specific tyrosine recombinase, which acts by catalyzing the cutting and rejoining of the recombining DNA molecules. The XerC-XerD complex is essential to convert dimers of the bacterial chromosome into monomers to permit their segregation at cell division. It also contributes to the segregational stability of plasmids.</text>
</comment>
<feature type="domain" description="Core-binding (CB)" evidence="13">
    <location>
        <begin position="12"/>
        <end position="97"/>
    </location>
</feature>
<dbReference type="EMBL" id="SLZW01000003">
    <property type="protein sequence ID" value="TCS63503.1"/>
    <property type="molecule type" value="Genomic_DNA"/>
</dbReference>
<dbReference type="PANTHER" id="PTHR30349">
    <property type="entry name" value="PHAGE INTEGRASE-RELATED"/>
    <property type="match status" value="1"/>
</dbReference>
<dbReference type="OrthoDB" id="9801717at2"/>